<dbReference type="InterPro" id="IPR016137">
    <property type="entry name" value="RGS"/>
</dbReference>
<dbReference type="Gene3D" id="1.10.167.10">
    <property type="entry name" value="Regulator of G-protein Signalling 4, domain 2"/>
    <property type="match status" value="1"/>
</dbReference>
<dbReference type="PRINTS" id="PR01301">
    <property type="entry name" value="RGSPROTEIN"/>
</dbReference>
<dbReference type="Pfam" id="PF00615">
    <property type="entry name" value="RGS"/>
    <property type="match status" value="1"/>
</dbReference>
<gene>
    <name evidence="3" type="ORF">DM02DRAFT_620888</name>
</gene>
<evidence type="ECO:0000256" key="1">
    <source>
        <dbReference type="SAM" id="MobiDB-lite"/>
    </source>
</evidence>
<dbReference type="STRING" id="97972.A0A2V1CY92"/>
<accession>A0A2V1CY92</accession>
<proteinExistence type="predicted"/>
<feature type="compositionally biased region" description="Basic and acidic residues" evidence="1">
    <location>
        <begin position="51"/>
        <end position="64"/>
    </location>
</feature>
<feature type="region of interest" description="Disordered" evidence="1">
    <location>
        <begin position="51"/>
        <end position="70"/>
    </location>
</feature>
<feature type="domain" description="RGS" evidence="2">
    <location>
        <begin position="86"/>
        <end position="222"/>
    </location>
</feature>
<dbReference type="OrthoDB" id="3784369at2759"/>
<keyword evidence="4" id="KW-1185">Reference proteome</keyword>
<evidence type="ECO:0000259" key="2">
    <source>
        <dbReference type="PROSITE" id="PS50132"/>
    </source>
</evidence>
<dbReference type="InterPro" id="IPR036305">
    <property type="entry name" value="RGS_sf"/>
</dbReference>
<organism evidence="3 4">
    <name type="scientific">Periconia macrospinosa</name>
    <dbReference type="NCBI Taxonomy" id="97972"/>
    <lineage>
        <taxon>Eukaryota</taxon>
        <taxon>Fungi</taxon>
        <taxon>Dikarya</taxon>
        <taxon>Ascomycota</taxon>
        <taxon>Pezizomycotina</taxon>
        <taxon>Dothideomycetes</taxon>
        <taxon>Pleosporomycetidae</taxon>
        <taxon>Pleosporales</taxon>
        <taxon>Massarineae</taxon>
        <taxon>Periconiaceae</taxon>
        <taxon>Periconia</taxon>
    </lineage>
</organism>
<reference evidence="3 4" key="1">
    <citation type="journal article" date="2018" name="Sci. Rep.">
        <title>Comparative genomics provides insights into the lifestyle and reveals functional heterogeneity of dark septate endophytic fungi.</title>
        <authorList>
            <person name="Knapp D.G."/>
            <person name="Nemeth J.B."/>
            <person name="Barry K."/>
            <person name="Hainaut M."/>
            <person name="Henrissat B."/>
            <person name="Johnson J."/>
            <person name="Kuo A."/>
            <person name="Lim J.H.P."/>
            <person name="Lipzen A."/>
            <person name="Nolan M."/>
            <person name="Ohm R.A."/>
            <person name="Tamas L."/>
            <person name="Grigoriev I.V."/>
            <person name="Spatafora J.W."/>
            <person name="Nagy L.G."/>
            <person name="Kovacs G.M."/>
        </authorList>
    </citation>
    <scope>NUCLEOTIDE SEQUENCE [LARGE SCALE GENOMIC DNA]</scope>
    <source>
        <strain evidence="3 4">DSE2036</strain>
    </source>
</reference>
<dbReference type="AlphaFoldDB" id="A0A2V1CY92"/>
<dbReference type="SUPFAM" id="SSF48097">
    <property type="entry name" value="Regulator of G-protein signaling, RGS"/>
    <property type="match status" value="1"/>
</dbReference>
<feature type="non-terminal residue" evidence="3">
    <location>
        <position position="228"/>
    </location>
</feature>
<dbReference type="PANTHER" id="PTHR10845:SF192">
    <property type="entry name" value="DOUBLE HIT, ISOFORM B"/>
    <property type="match status" value="1"/>
</dbReference>
<evidence type="ECO:0000313" key="3">
    <source>
        <dbReference type="EMBL" id="PVH90700.1"/>
    </source>
</evidence>
<dbReference type="PANTHER" id="PTHR10845">
    <property type="entry name" value="REGULATOR OF G PROTEIN SIGNALING"/>
    <property type="match status" value="1"/>
</dbReference>
<sequence>MQRPESCKQSRGMRILQQLCRQKYFKKLPLFRLRSSRRNIPVAVPIERDLNTDRSSRNSPREGRLAGGLPRPSMVNIDCEAPKMSELSIIIENPTLSSLFGNFLKSTHCWENFAFYLEVTDFLTYYEQIEHTSLRPNNSHDALARLHQLYYSFIARSAPWEVNIDQSLRSLLATLLKHVIEKPNKLNKSLDEAVSLIRQARSAVFELMASDSVPKFVNHPAYAVSFRR</sequence>
<dbReference type="EMBL" id="KZ806148">
    <property type="protein sequence ID" value="PVH90700.1"/>
    <property type="molecule type" value="Genomic_DNA"/>
</dbReference>
<dbReference type="PROSITE" id="PS50132">
    <property type="entry name" value="RGS"/>
    <property type="match status" value="1"/>
</dbReference>
<dbReference type="InterPro" id="IPR044926">
    <property type="entry name" value="RGS_subdomain_2"/>
</dbReference>
<dbReference type="Proteomes" id="UP000244855">
    <property type="component" value="Unassembled WGS sequence"/>
</dbReference>
<protein>
    <submittedName>
        <fullName evidence="3">Regulator of G protein signaling superfamily</fullName>
    </submittedName>
</protein>
<dbReference type="SMART" id="SM00315">
    <property type="entry name" value="RGS"/>
    <property type="match status" value="1"/>
</dbReference>
<name>A0A2V1CY92_9PLEO</name>
<evidence type="ECO:0000313" key="4">
    <source>
        <dbReference type="Proteomes" id="UP000244855"/>
    </source>
</evidence>